<keyword evidence="2" id="KW-1185">Reference proteome</keyword>
<evidence type="ECO:0000313" key="2">
    <source>
        <dbReference type="Proteomes" id="UP000276133"/>
    </source>
</evidence>
<dbReference type="AlphaFoldDB" id="A0A3M7SJ38"/>
<dbReference type="EMBL" id="REGN01001271">
    <property type="protein sequence ID" value="RNA35924.1"/>
    <property type="molecule type" value="Genomic_DNA"/>
</dbReference>
<reference evidence="1 2" key="1">
    <citation type="journal article" date="2018" name="Sci. Rep.">
        <title>Genomic signatures of local adaptation to the degree of environmental predictability in rotifers.</title>
        <authorList>
            <person name="Franch-Gras L."/>
            <person name="Hahn C."/>
            <person name="Garcia-Roger E.M."/>
            <person name="Carmona M.J."/>
            <person name="Serra M."/>
            <person name="Gomez A."/>
        </authorList>
    </citation>
    <scope>NUCLEOTIDE SEQUENCE [LARGE SCALE GENOMIC DNA]</scope>
    <source>
        <strain evidence="1">HYR1</strain>
    </source>
</reference>
<comment type="caution">
    <text evidence="1">The sequence shown here is derived from an EMBL/GenBank/DDBJ whole genome shotgun (WGS) entry which is preliminary data.</text>
</comment>
<protein>
    <submittedName>
        <fullName evidence="1">Uncharacterized protein</fullName>
    </submittedName>
</protein>
<sequence length="175" mass="20123">MNLLHAIKLTWAKYPSLSVYSSRLLDRFELVESGKKVERGLLLKSSQNLKLHKKTYELLIFHRAFLFFVLRANIRKERILHIRSEAPSAQLCTNSFIRHCFNLLQLLILIKHLHVIKKPIKIGSSALINCEKKPCQTGSSSKQSECLVQKYYIVKQCSNEFQALGGPLGTSERKK</sequence>
<evidence type="ECO:0000313" key="1">
    <source>
        <dbReference type="EMBL" id="RNA35924.1"/>
    </source>
</evidence>
<organism evidence="1 2">
    <name type="scientific">Brachionus plicatilis</name>
    <name type="common">Marine rotifer</name>
    <name type="synonym">Brachionus muelleri</name>
    <dbReference type="NCBI Taxonomy" id="10195"/>
    <lineage>
        <taxon>Eukaryota</taxon>
        <taxon>Metazoa</taxon>
        <taxon>Spiralia</taxon>
        <taxon>Gnathifera</taxon>
        <taxon>Rotifera</taxon>
        <taxon>Eurotatoria</taxon>
        <taxon>Monogononta</taxon>
        <taxon>Pseudotrocha</taxon>
        <taxon>Ploima</taxon>
        <taxon>Brachionidae</taxon>
        <taxon>Brachionus</taxon>
    </lineage>
</organism>
<proteinExistence type="predicted"/>
<gene>
    <name evidence="1" type="ORF">BpHYR1_040157</name>
</gene>
<dbReference type="Proteomes" id="UP000276133">
    <property type="component" value="Unassembled WGS sequence"/>
</dbReference>
<name>A0A3M7SJ38_BRAPC</name>
<accession>A0A3M7SJ38</accession>